<proteinExistence type="predicted"/>
<evidence type="ECO:0000313" key="2">
    <source>
        <dbReference type="EMBL" id="KAA0721187.1"/>
    </source>
</evidence>
<dbReference type="EMBL" id="SOYY01000005">
    <property type="protein sequence ID" value="KAA0721187.1"/>
    <property type="molecule type" value="Genomic_DNA"/>
</dbReference>
<gene>
    <name evidence="2" type="ORF">E1301_Tti018740</name>
</gene>
<protein>
    <submittedName>
        <fullName evidence="2">Uncharacterized protein</fullName>
    </submittedName>
</protein>
<keyword evidence="3" id="KW-1185">Reference proteome</keyword>
<evidence type="ECO:0000313" key="3">
    <source>
        <dbReference type="Proteomes" id="UP000324632"/>
    </source>
</evidence>
<name>A0A5A9PKC7_9TELE</name>
<dbReference type="AlphaFoldDB" id="A0A5A9PKC7"/>
<evidence type="ECO:0000256" key="1">
    <source>
        <dbReference type="SAM" id="MobiDB-lite"/>
    </source>
</evidence>
<dbReference type="Proteomes" id="UP000324632">
    <property type="component" value="Chromosome 5"/>
</dbReference>
<feature type="region of interest" description="Disordered" evidence="1">
    <location>
        <begin position="1"/>
        <end position="49"/>
    </location>
</feature>
<accession>A0A5A9PKC7</accession>
<comment type="caution">
    <text evidence="2">The sequence shown here is derived from an EMBL/GenBank/DDBJ whole genome shotgun (WGS) entry which is preliminary data.</text>
</comment>
<organism evidence="2 3">
    <name type="scientific">Triplophysa tibetana</name>
    <dbReference type="NCBI Taxonomy" id="1572043"/>
    <lineage>
        <taxon>Eukaryota</taxon>
        <taxon>Metazoa</taxon>
        <taxon>Chordata</taxon>
        <taxon>Craniata</taxon>
        <taxon>Vertebrata</taxon>
        <taxon>Euteleostomi</taxon>
        <taxon>Actinopterygii</taxon>
        <taxon>Neopterygii</taxon>
        <taxon>Teleostei</taxon>
        <taxon>Ostariophysi</taxon>
        <taxon>Cypriniformes</taxon>
        <taxon>Nemacheilidae</taxon>
        <taxon>Triplophysa</taxon>
    </lineage>
</organism>
<sequence length="207" mass="21426">MGEWSLGPGRGRRAQLRWEGSGETVGPDRLGAGFQGRAPGGGIESREGMEPEVGNLTKDLGDDGTVEAAADSVACRVFCGSTFTVGEVEERTAPQQFFSGGVKPVGPTLMVASPIVMAAKSGSPAVMAAKPASPAIMAAKPAFTAASPEPSSKITTSSELACKMMWSKYKCLISSLADTHLMSTCRAGVPRVQNPKVPEVDDPETPA</sequence>
<reference evidence="2 3" key="1">
    <citation type="journal article" date="2019" name="Mol. Ecol. Resour.">
        <title>Chromosome-level genome assembly of Triplophysa tibetana, a fish adapted to the harsh high-altitude environment of the Tibetan Plateau.</title>
        <authorList>
            <person name="Yang X."/>
            <person name="Liu H."/>
            <person name="Ma Z."/>
            <person name="Zou Y."/>
            <person name="Zou M."/>
            <person name="Mao Y."/>
            <person name="Li X."/>
            <person name="Wang H."/>
            <person name="Chen T."/>
            <person name="Wang W."/>
            <person name="Yang R."/>
        </authorList>
    </citation>
    <scope>NUCLEOTIDE SEQUENCE [LARGE SCALE GENOMIC DNA]</scope>
    <source>
        <strain evidence="2">TTIB1903HZAU</strain>
        <tissue evidence="2">Muscle</tissue>
    </source>
</reference>